<evidence type="ECO:0000313" key="4">
    <source>
        <dbReference type="EMBL" id="RHW32589.1"/>
    </source>
</evidence>
<dbReference type="AlphaFoldDB" id="A0A417YIA5"/>
<sequence>MNIVIPLAGKGTRFKQAGYTEPKVLIDVLGKPMFYWALEGIKDLLDEYRVTFICLDHHLNSTELKKKIYDICPDAIIVSLHEYTHGQTETVLKAEAFFKKDEPLLIFNGDTYQQCSNIRTKLDNSIKGMVFVFESKDDSFSYVDVDNNNNILTIKEKKVISKYATTGLYYFPNTEQFLTIAKENSDLFKGIKQEYYISMVIEKMLNLGTQFESVKVEKCYTFGNPSEIEKFIKKYE</sequence>
<keyword evidence="1" id="KW-0808">Transferase</keyword>
<evidence type="ECO:0000259" key="3">
    <source>
        <dbReference type="Pfam" id="PF00483"/>
    </source>
</evidence>
<dbReference type="OrthoDB" id="9788272at2"/>
<dbReference type="PIRSF" id="PIRSF028162">
    <property type="entry name" value="BcbE_prd"/>
    <property type="match status" value="1"/>
</dbReference>
<dbReference type="SUPFAM" id="SSF53448">
    <property type="entry name" value="Nucleotide-diphospho-sugar transferases"/>
    <property type="match status" value="1"/>
</dbReference>
<dbReference type="InterPro" id="IPR016873">
    <property type="entry name" value="Caps_polysacc_synth_BcbE_prd"/>
</dbReference>
<dbReference type="PANTHER" id="PTHR43584:SF8">
    <property type="entry name" value="N-ACETYLMURAMATE ALPHA-1-PHOSPHATE URIDYLYLTRANSFERASE"/>
    <property type="match status" value="1"/>
</dbReference>
<dbReference type="GO" id="GO:0016779">
    <property type="term" value="F:nucleotidyltransferase activity"/>
    <property type="evidence" value="ECO:0007669"/>
    <property type="project" value="UniProtKB-KW"/>
</dbReference>
<dbReference type="Gene3D" id="3.90.550.10">
    <property type="entry name" value="Spore Coat Polysaccharide Biosynthesis Protein SpsA, Chain A"/>
    <property type="match status" value="1"/>
</dbReference>
<accession>A0A417YIA5</accession>
<evidence type="ECO:0000256" key="1">
    <source>
        <dbReference type="ARBA" id="ARBA00022679"/>
    </source>
</evidence>
<dbReference type="RefSeq" id="WP_118889218.1">
    <property type="nucleotide sequence ID" value="NZ_PHUT01000005.1"/>
</dbReference>
<evidence type="ECO:0000256" key="2">
    <source>
        <dbReference type="ARBA" id="ARBA00022695"/>
    </source>
</evidence>
<gene>
    <name evidence="4" type="ORF">D1B32_09670</name>
</gene>
<dbReference type="PANTHER" id="PTHR43584">
    <property type="entry name" value="NUCLEOTIDYL TRANSFERASE"/>
    <property type="match status" value="1"/>
</dbReference>
<comment type="caution">
    <text evidence="4">The sequence shown here is derived from an EMBL/GenBank/DDBJ whole genome shotgun (WGS) entry which is preliminary data.</text>
</comment>
<reference evidence="4 5" key="1">
    <citation type="journal article" date="2007" name="Int. J. Syst. Evol. Microbiol.">
        <title>Oceanobacillus profundus sp. nov., isolated from a deep-sea sediment core.</title>
        <authorList>
            <person name="Kim Y.G."/>
            <person name="Choi D.H."/>
            <person name="Hyun S."/>
            <person name="Cho B.C."/>
        </authorList>
    </citation>
    <scope>NUCLEOTIDE SEQUENCE [LARGE SCALE GENOMIC DNA]</scope>
    <source>
        <strain evidence="4 5">DSM 18246</strain>
    </source>
</reference>
<keyword evidence="2" id="KW-0548">Nucleotidyltransferase</keyword>
<feature type="domain" description="Nucleotidyl transferase" evidence="3">
    <location>
        <begin position="8"/>
        <end position="210"/>
    </location>
</feature>
<dbReference type="InterPro" id="IPR050065">
    <property type="entry name" value="GlmU-like"/>
</dbReference>
<dbReference type="Pfam" id="PF00483">
    <property type="entry name" value="NTP_transferase"/>
    <property type="match status" value="1"/>
</dbReference>
<evidence type="ECO:0000313" key="5">
    <source>
        <dbReference type="Proteomes" id="UP000285456"/>
    </source>
</evidence>
<organism evidence="4 5">
    <name type="scientific">Oceanobacillus profundus</name>
    <dbReference type="NCBI Taxonomy" id="372463"/>
    <lineage>
        <taxon>Bacteria</taxon>
        <taxon>Bacillati</taxon>
        <taxon>Bacillota</taxon>
        <taxon>Bacilli</taxon>
        <taxon>Bacillales</taxon>
        <taxon>Bacillaceae</taxon>
        <taxon>Oceanobacillus</taxon>
    </lineage>
</organism>
<dbReference type="InterPro" id="IPR029044">
    <property type="entry name" value="Nucleotide-diphossugar_trans"/>
</dbReference>
<protein>
    <recommendedName>
        <fullName evidence="3">Nucleotidyl transferase domain-containing protein</fullName>
    </recommendedName>
</protein>
<name>A0A417YIA5_9BACI</name>
<proteinExistence type="predicted"/>
<dbReference type="InterPro" id="IPR005835">
    <property type="entry name" value="NTP_transferase_dom"/>
</dbReference>
<dbReference type="Proteomes" id="UP000285456">
    <property type="component" value="Unassembled WGS sequence"/>
</dbReference>
<dbReference type="EMBL" id="QWEH01000005">
    <property type="protein sequence ID" value="RHW32589.1"/>
    <property type="molecule type" value="Genomic_DNA"/>
</dbReference>
<keyword evidence="5" id="KW-1185">Reference proteome</keyword>